<evidence type="ECO:0000259" key="1">
    <source>
        <dbReference type="Pfam" id="PF13020"/>
    </source>
</evidence>
<accession>A0ABT0KM60</accession>
<dbReference type="EMBL" id="JAKIKU010000003">
    <property type="protein sequence ID" value="MCL1044926.1"/>
    <property type="molecule type" value="Genomic_DNA"/>
</dbReference>
<name>A0ABT0KM60_9GAMM</name>
<gene>
    <name evidence="2" type="ORF">L2737_06235</name>
</gene>
<proteinExistence type="predicted"/>
<sequence>MRKLKKSELKHFSENYNTDRELAALNQRENFIRAYPSDELVDIKLAEYVIGRKDINEIETFCYLVEVGTRSWARITGSTAYKFGIYFGQTKTDTTKMYRFTKKYGDTKMKAFNAVKASLLELIESAQNNDYAAIDCNLLSQMFKAKIISLYFPEKFINICSKDHTLLLAEELKLEANLAVSEYQHLLYDFKLQNPITESWSNTKFMSFLYSKFIRSNLDEVSRKKLKKAVRNHPEVNYPDKNDANDKIGKNSEKFALKWEKERLRELGLTELAGKIEDMTKRPGYGYDFLSFNVDGSKRYIEVKTLRQLPNKEGCSFHLSSNELAKSTSPELKDNYYFYLVSVEKGTEVLPVPVRLDAFLAEEVHQASIKKPTSYVVSMEYE</sequence>
<reference evidence="2 3" key="1">
    <citation type="submission" date="2022-01" db="EMBL/GenBank/DDBJ databases">
        <title>Whole genome-based taxonomy of the Shewanellaceae.</title>
        <authorList>
            <person name="Martin-Rodriguez A.J."/>
        </authorList>
    </citation>
    <scope>NUCLEOTIDE SEQUENCE [LARGE SCALE GENOMIC DNA]</scope>
    <source>
        <strain evidence="2 3">DSM 24955</strain>
    </source>
</reference>
<dbReference type="Pfam" id="PF13020">
    <property type="entry name" value="NOV_C"/>
    <property type="match status" value="1"/>
</dbReference>
<evidence type="ECO:0000313" key="2">
    <source>
        <dbReference type="EMBL" id="MCL1044926.1"/>
    </source>
</evidence>
<dbReference type="Proteomes" id="UP001202134">
    <property type="component" value="Unassembled WGS sequence"/>
</dbReference>
<keyword evidence="3" id="KW-1185">Reference proteome</keyword>
<protein>
    <submittedName>
        <fullName evidence="2">DUF3883 domain-containing protein</fullName>
    </submittedName>
</protein>
<organism evidence="2 3">
    <name type="scientific">Shewanella electrodiphila</name>
    <dbReference type="NCBI Taxonomy" id="934143"/>
    <lineage>
        <taxon>Bacteria</taxon>
        <taxon>Pseudomonadati</taxon>
        <taxon>Pseudomonadota</taxon>
        <taxon>Gammaproteobacteria</taxon>
        <taxon>Alteromonadales</taxon>
        <taxon>Shewanellaceae</taxon>
        <taxon>Shewanella</taxon>
    </lineage>
</organism>
<evidence type="ECO:0000313" key="3">
    <source>
        <dbReference type="Proteomes" id="UP001202134"/>
    </source>
</evidence>
<dbReference type="RefSeq" id="WP_248955142.1">
    <property type="nucleotide sequence ID" value="NZ_JAKIKU010000003.1"/>
</dbReference>
<feature type="domain" description="Protein NO VEIN C-terminal" evidence="1">
    <location>
        <begin position="253"/>
        <end position="344"/>
    </location>
</feature>
<comment type="caution">
    <text evidence="2">The sequence shown here is derived from an EMBL/GenBank/DDBJ whole genome shotgun (WGS) entry which is preliminary data.</text>
</comment>
<dbReference type="InterPro" id="IPR024975">
    <property type="entry name" value="NOV_C"/>
</dbReference>